<dbReference type="SUPFAM" id="SSF52540">
    <property type="entry name" value="P-loop containing nucleoside triphosphate hydrolases"/>
    <property type="match status" value="1"/>
</dbReference>
<feature type="domain" description="ABC transporter" evidence="6">
    <location>
        <begin position="4"/>
        <end position="221"/>
    </location>
</feature>
<dbReference type="InterPro" id="IPR003439">
    <property type="entry name" value="ABC_transporter-like_ATP-bd"/>
</dbReference>
<accession>A0A6N6W3R3</accession>
<dbReference type="PROSITE" id="PS50893">
    <property type="entry name" value="ABC_TRANSPORTER_2"/>
    <property type="match status" value="1"/>
</dbReference>
<dbReference type="InterPro" id="IPR017871">
    <property type="entry name" value="ABC_transporter-like_CS"/>
</dbReference>
<sequence length="221" mass="23742">MPRFEAFELYRFYHRGDDETAALRGVSLQLCAGELVALLGPSGSGKSTLLACLAGLEEPDGGHVDVMGQRLSRRPETVRAALRARHIGMLMQSGNLFEHLTVEGNMRLQMSLAGRKDRDKLDTLLGVTGLAGRRRAYPSQLSGGEAARAGLAVALSAEPMVLLADEPTAEVDAATETVILSHLIERCHGNRTMALIATHSDALAARADRVLVIRDGRLVHA</sequence>
<gene>
    <name evidence="7" type="ORF">FSO04_37395</name>
</gene>
<dbReference type="InterPro" id="IPR015854">
    <property type="entry name" value="ABC_transpr_LolD-like"/>
</dbReference>
<dbReference type="GO" id="GO:0022857">
    <property type="term" value="F:transmembrane transporter activity"/>
    <property type="evidence" value="ECO:0007669"/>
    <property type="project" value="TreeGrafter"/>
</dbReference>
<dbReference type="GO" id="GO:0005886">
    <property type="term" value="C:plasma membrane"/>
    <property type="evidence" value="ECO:0007669"/>
    <property type="project" value="TreeGrafter"/>
</dbReference>
<dbReference type="GO" id="GO:0016887">
    <property type="term" value="F:ATP hydrolysis activity"/>
    <property type="evidence" value="ECO:0007669"/>
    <property type="project" value="InterPro"/>
</dbReference>
<name>A0A6N6W3R3_9BURK</name>
<evidence type="ECO:0000256" key="3">
    <source>
        <dbReference type="ARBA" id="ARBA00022519"/>
    </source>
</evidence>
<comment type="similarity">
    <text evidence="1">Belongs to the ABC transporter superfamily.</text>
</comment>
<keyword evidence="5 7" id="KW-0067">ATP-binding</keyword>
<reference evidence="7 8" key="1">
    <citation type="journal article" date="2020" name="Int. J. Syst. Evol. Microbiol.">
        <title>Paraburkholderia madseniana sp. nov., a phenolic acid-degrading bacterium isolated from acidic forest soil.</title>
        <authorList>
            <person name="Wilhelm R.C."/>
            <person name="Murphy S.J.L."/>
            <person name="Feriancek N.M."/>
            <person name="Karasz D.C."/>
            <person name="DeRito C.M."/>
            <person name="Newman J.D."/>
            <person name="Buckley D.H."/>
        </authorList>
    </citation>
    <scope>NUCLEOTIDE SEQUENCE [LARGE SCALE GENOMIC DNA]</scope>
    <source>
        <strain evidence="7 8">RP11</strain>
    </source>
</reference>
<dbReference type="PROSITE" id="PS00211">
    <property type="entry name" value="ABC_TRANSPORTER_1"/>
    <property type="match status" value="1"/>
</dbReference>
<evidence type="ECO:0000256" key="4">
    <source>
        <dbReference type="ARBA" id="ARBA00022741"/>
    </source>
</evidence>
<keyword evidence="3" id="KW-0472">Membrane</keyword>
<dbReference type="InterPro" id="IPR027417">
    <property type="entry name" value="P-loop_NTPase"/>
</dbReference>
<evidence type="ECO:0000256" key="2">
    <source>
        <dbReference type="ARBA" id="ARBA00022475"/>
    </source>
</evidence>
<dbReference type="Proteomes" id="UP000463700">
    <property type="component" value="Unassembled WGS sequence"/>
</dbReference>
<protein>
    <submittedName>
        <fullName evidence="7">ATP-binding cassette domain-containing protein</fullName>
    </submittedName>
</protein>
<dbReference type="RefSeq" id="WP_154566509.1">
    <property type="nucleotide sequence ID" value="NZ_VOSW01000108.1"/>
</dbReference>
<dbReference type="PANTHER" id="PTHR24220">
    <property type="entry name" value="IMPORT ATP-BINDING PROTEIN"/>
    <property type="match status" value="1"/>
</dbReference>
<dbReference type="GO" id="GO:0005524">
    <property type="term" value="F:ATP binding"/>
    <property type="evidence" value="ECO:0007669"/>
    <property type="project" value="UniProtKB-KW"/>
</dbReference>
<dbReference type="InterPro" id="IPR003593">
    <property type="entry name" value="AAA+_ATPase"/>
</dbReference>
<keyword evidence="2" id="KW-1003">Cell membrane</keyword>
<dbReference type="PANTHER" id="PTHR24220:SF689">
    <property type="entry name" value="LIPOPROTEIN-RELEASING SYSTEM ATP-BINDING PROTEIN LOLD"/>
    <property type="match status" value="1"/>
</dbReference>
<evidence type="ECO:0000313" key="7">
    <source>
        <dbReference type="EMBL" id="KAE8754851.1"/>
    </source>
</evidence>
<dbReference type="EMBL" id="VOSW01000108">
    <property type="protein sequence ID" value="KAE8754851.1"/>
    <property type="molecule type" value="Genomic_DNA"/>
</dbReference>
<evidence type="ECO:0000256" key="1">
    <source>
        <dbReference type="ARBA" id="ARBA00005417"/>
    </source>
</evidence>
<dbReference type="Pfam" id="PF00005">
    <property type="entry name" value="ABC_tran"/>
    <property type="match status" value="1"/>
</dbReference>
<dbReference type="Gene3D" id="3.40.50.300">
    <property type="entry name" value="P-loop containing nucleotide triphosphate hydrolases"/>
    <property type="match status" value="1"/>
</dbReference>
<dbReference type="SMART" id="SM00382">
    <property type="entry name" value="AAA"/>
    <property type="match status" value="1"/>
</dbReference>
<comment type="caution">
    <text evidence="7">The sequence shown here is derived from an EMBL/GenBank/DDBJ whole genome shotgun (WGS) entry which is preliminary data.</text>
</comment>
<proteinExistence type="inferred from homology"/>
<evidence type="ECO:0000256" key="5">
    <source>
        <dbReference type="ARBA" id="ARBA00022840"/>
    </source>
</evidence>
<evidence type="ECO:0000313" key="8">
    <source>
        <dbReference type="Proteomes" id="UP000463700"/>
    </source>
</evidence>
<keyword evidence="4" id="KW-0547">Nucleotide-binding</keyword>
<evidence type="ECO:0000259" key="6">
    <source>
        <dbReference type="PROSITE" id="PS50893"/>
    </source>
</evidence>
<organism evidence="7 8">
    <name type="scientific">Paraburkholderia madseniana</name>
    <dbReference type="NCBI Taxonomy" id="2599607"/>
    <lineage>
        <taxon>Bacteria</taxon>
        <taxon>Pseudomonadati</taxon>
        <taxon>Pseudomonadota</taxon>
        <taxon>Betaproteobacteria</taxon>
        <taxon>Burkholderiales</taxon>
        <taxon>Burkholderiaceae</taxon>
        <taxon>Paraburkholderia</taxon>
    </lineage>
</organism>
<keyword evidence="3" id="KW-0997">Cell inner membrane</keyword>
<dbReference type="AlphaFoldDB" id="A0A6N6W3R3"/>
<dbReference type="OrthoDB" id="9097991at2"/>